<feature type="transmembrane region" description="Helical" evidence="5">
    <location>
        <begin position="122"/>
        <end position="143"/>
    </location>
</feature>
<name>A0A075HDN6_9EURY</name>
<reference evidence="6" key="1">
    <citation type="journal article" date="2014" name="Genome Biol. Evol.">
        <title>Pangenome evidence for extensive interdomain horizontal transfer affecting lineage core and shell genes in uncultured planktonic thaumarchaeota and euryarchaeota.</title>
        <authorList>
            <person name="Deschamps P."/>
            <person name="Zivanovic Y."/>
            <person name="Moreira D."/>
            <person name="Rodriguez-Valera F."/>
            <person name="Lopez-Garcia P."/>
        </authorList>
    </citation>
    <scope>NUCLEOTIDE SEQUENCE</scope>
</reference>
<comment type="subcellular location">
    <subcellularLocation>
        <location evidence="1">Membrane</location>
        <topology evidence="1">Multi-pass membrane protein</topology>
    </subcellularLocation>
</comment>
<proteinExistence type="predicted"/>
<keyword evidence="4 5" id="KW-0472">Membrane</keyword>
<dbReference type="EMBL" id="KF901007">
    <property type="protein sequence ID" value="AIF14651.1"/>
    <property type="molecule type" value="Genomic_DNA"/>
</dbReference>
<accession>A0A075HDN6</accession>
<sequence length="241" mass="27089">MSKDKPPLFPWSWPWCSLTGVPLRPLKLFLSRKFTFSYIILIWVFWLSDITGPANDCYITGGGFSCINGIWPSDLVDSPIRFFASLLIIPFFHNDPTHIIFVTLGFLVFVQSFEVREGTMRTYILFMICLSAAAVGVSTGMHIGELIYPDSDFLRSGFSRNWNGGSAGFFGIIGASSHQTRKVWMVPTIAIIFETWNHFINGISALTSTAHMVSMTVGFLLWGYWISSNSESRAIKEKRGS</sequence>
<keyword evidence="2 5" id="KW-0812">Transmembrane</keyword>
<dbReference type="GO" id="GO:0016020">
    <property type="term" value="C:membrane"/>
    <property type="evidence" value="ECO:0007669"/>
    <property type="project" value="UniProtKB-SubCell"/>
</dbReference>
<evidence type="ECO:0000313" key="6">
    <source>
        <dbReference type="EMBL" id="AIF14651.1"/>
    </source>
</evidence>
<keyword evidence="3 5" id="KW-1133">Transmembrane helix</keyword>
<dbReference type="InterPro" id="IPR035952">
    <property type="entry name" value="Rhomboid-like_sf"/>
</dbReference>
<evidence type="ECO:0008006" key="7">
    <source>
        <dbReference type="Google" id="ProtNLM"/>
    </source>
</evidence>
<evidence type="ECO:0000256" key="5">
    <source>
        <dbReference type="SAM" id="Phobius"/>
    </source>
</evidence>
<evidence type="ECO:0000256" key="4">
    <source>
        <dbReference type="ARBA" id="ARBA00023136"/>
    </source>
</evidence>
<feature type="transmembrane region" description="Helical" evidence="5">
    <location>
        <begin position="29"/>
        <end position="46"/>
    </location>
</feature>
<protein>
    <recommendedName>
        <fullName evidence="7">Peptidase S54 rhomboid domain-containing protein</fullName>
    </recommendedName>
</protein>
<dbReference type="SUPFAM" id="SSF144091">
    <property type="entry name" value="Rhomboid-like"/>
    <property type="match status" value="1"/>
</dbReference>
<evidence type="ECO:0000256" key="3">
    <source>
        <dbReference type="ARBA" id="ARBA00022989"/>
    </source>
</evidence>
<dbReference type="AlphaFoldDB" id="A0A075HDN6"/>
<evidence type="ECO:0000256" key="1">
    <source>
        <dbReference type="ARBA" id="ARBA00004141"/>
    </source>
</evidence>
<evidence type="ECO:0000256" key="2">
    <source>
        <dbReference type="ARBA" id="ARBA00022692"/>
    </source>
</evidence>
<feature type="transmembrane region" description="Helical" evidence="5">
    <location>
        <begin position="203"/>
        <end position="226"/>
    </location>
</feature>
<organism evidence="6">
    <name type="scientific">uncultured marine group II/III euryarchaeote KM3_67_F03</name>
    <dbReference type="NCBI Taxonomy" id="1456484"/>
    <lineage>
        <taxon>Archaea</taxon>
        <taxon>Methanobacteriati</taxon>
        <taxon>Methanobacteriota</taxon>
        <taxon>environmental samples</taxon>
    </lineage>
</organism>
<feature type="transmembrane region" description="Helical" evidence="5">
    <location>
        <begin position="82"/>
        <end position="110"/>
    </location>
</feature>